<gene>
    <name evidence="2" type="ORF">HINF_LOCUS27665</name>
    <name evidence="3" type="ORF">HINF_LOCUS32613</name>
    <name evidence="4" type="ORF">HINF_LOCUS61236</name>
    <name evidence="5" type="ORF">HINF_LOCUS77922</name>
</gene>
<feature type="transmembrane region" description="Helical" evidence="1">
    <location>
        <begin position="84"/>
        <end position="106"/>
    </location>
</feature>
<reference evidence="2" key="1">
    <citation type="submission" date="2023-06" db="EMBL/GenBank/DDBJ databases">
        <authorList>
            <person name="Kurt Z."/>
        </authorList>
    </citation>
    <scope>NUCLEOTIDE SEQUENCE</scope>
</reference>
<sequence length="188" mass="21388">MKIQYKPGIYLHLITSLCALLAMDIYTGSFLSDKALKSDSLHNYRAQITVAVVFAVLSVASLILSWCFSCSKRFRVVLTKKQKLINFIIILVKIILYIILVCEIFNQTSACIAIIIVINAVQIAHFILLLKIQQQKEDELNSSKEEKAPNEKVLTVAKETEVEREAIQVQPIDEKSCQNKEDNEMNRE</sequence>
<evidence type="ECO:0000313" key="5">
    <source>
        <dbReference type="EMBL" id="CAL6114327.1"/>
    </source>
</evidence>
<feature type="transmembrane region" description="Helical" evidence="1">
    <location>
        <begin position="48"/>
        <end position="68"/>
    </location>
</feature>
<dbReference type="EMBL" id="CATOUU010000736">
    <property type="protein sequence ID" value="CAI9944968.1"/>
    <property type="molecule type" value="Genomic_DNA"/>
</dbReference>
<keyword evidence="1" id="KW-0472">Membrane</keyword>
<keyword evidence="6" id="KW-1185">Reference proteome</keyword>
<proteinExistence type="predicted"/>
<dbReference type="EMBL" id="CAXDID020000794">
    <property type="protein sequence ID" value="CAL6114327.1"/>
    <property type="molecule type" value="Genomic_DNA"/>
</dbReference>
<evidence type="ECO:0000313" key="3">
    <source>
        <dbReference type="EMBL" id="CAI9944968.1"/>
    </source>
</evidence>
<feature type="transmembrane region" description="Helical" evidence="1">
    <location>
        <begin position="112"/>
        <end position="130"/>
    </location>
</feature>
<organism evidence="2">
    <name type="scientific">Hexamita inflata</name>
    <dbReference type="NCBI Taxonomy" id="28002"/>
    <lineage>
        <taxon>Eukaryota</taxon>
        <taxon>Metamonada</taxon>
        <taxon>Diplomonadida</taxon>
        <taxon>Hexamitidae</taxon>
        <taxon>Hexamitinae</taxon>
        <taxon>Hexamita</taxon>
    </lineage>
</organism>
<reference evidence="4 6" key="2">
    <citation type="submission" date="2024-07" db="EMBL/GenBank/DDBJ databases">
        <authorList>
            <person name="Akdeniz Z."/>
        </authorList>
    </citation>
    <scope>NUCLEOTIDE SEQUENCE [LARGE SCALE GENOMIC DNA]</scope>
</reference>
<evidence type="ECO:0000256" key="1">
    <source>
        <dbReference type="SAM" id="Phobius"/>
    </source>
</evidence>
<dbReference type="AlphaFoldDB" id="A0AA86PI15"/>
<keyword evidence="1" id="KW-0812">Transmembrane</keyword>
<accession>A0AA86PI15</accession>
<dbReference type="EMBL" id="CATOUU010000670">
    <property type="protein sequence ID" value="CAI9940020.1"/>
    <property type="molecule type" value="Genomic_DNA"/>
</dbReference>
<comment type="caution">
    <text evidence="2">The sequence shown here is derived from an EMBL/GenBank/DDBJ whole genome shotgun (WGS) entry which is preliminary data.</text>
</comment>
<dbReference type="Proteomes" id="UP001642409">
    <property type="component" value="Unassembled WGS sequence"/>
</dbReference>
<keyword evidence="1" id="KW-1133">Transmembrane helix</keyword>
<evidence type="ECO:0000313" key="6">
    <source>
        <dbReference type="Proteomes" id="UP001642409"/>
    </source>
</evidence>
<protein>
    <submittedName>
        <fullName evidence="4">Hypothetical_protein</fullName>
    </submittedName>
</protein>
<dbReference type="EMBL" id="CAXDID020000365">
    <property type="protein sequence ID" value="CAL6082444.1"/>
    <property type="molecule type" value="Genomic_DNA"/>
</dbReference>
<name>A0AA86PI15_9EUKA</name>
<feature type="transmembrane region" description="Helical" evidence="1">
    <location>
        <begin position="9"/>
        <end position="28"/>
    </location>
</feature>
<evidence type="ECO:0000313" key="4">
    <source>
        <dbReference type="EMBL" id="CAL6082444.1"/>
    </source>
</evidence>
<evidence type="ECO:0000313" key="2">
    <source>
        <dbReference type="EMBL" id="CAI9940020.1"/>
    </source>
</evidence>